<evidence type="ECO:0000256" key="2">
    <source>
        <dbReference type="ARBA" id="ARBA00022475"/>
    </source>
</evidence>
<dbReference type="EMBL" id="WSES01000008">
    <property type="protein sequence ID" value="MVW63038.1"/>
    <property type="molecule type" value="Genomic_DNA"/>
</dbReference>
<evidence type="ECO:0000313" key="12">
    <source>
        <dbReference type="Proteomes" id="UP000443353"/>
    </source>
</evidence>
<evidence type="ECO:0000256" key="3">
    <source>
        <dbReference type="ARBA" id="ARBA00022692"/>
    </source>
</evidence>
<dbReference type="PRINTS" id="PR01806">
    <property type="entry name" value="VIRFACTRMVIN"/>
</dbReference>
<reference evidence="11 12" key="1">
    <citation type="submission" date="2019-12" db="EMBL/GenBank/DDBJ databases">
        <authorList>
            <person name="Li C."/>
            <person name="Zhao J."/>
        </authorList>
    </citation>
    <scope>NUCLEOTIDE SEQUENCE [LARGE SCALE GENOMIC DNA]</scope>
    <source>
        <strain evidence="11 12">NEAU-DD11</strain>
    </source>
</reference>
<comment type="subcellular location">
    <subcellularLocation>
        <location evidence="1">Cell membrane</location>
        <topology evidence="1">Multi-pass membrane protein</topology>
    </subcellularLocation>
</comment>
<feature type="transmembrane region" description="Helical" evidence="10">
    <location>
        <begin position="404"/>
        <end position="426"/>
    </location>
</feature>
<evidence type="ECO:0000256" key="1">
    <source>
        <dbReference type="ARBA" id="ARBA00004651"/>
    </source>
</evidence>
<feature type="transmembrane region" description="Helical" evidence="10">
    <location>
        <begin position="134"/>
        <end position="156"/>
    </location>
</feature>
<feature type="transmembrane region" description="Helical" evidence="10">
    <location>
        <begin position="350"/>
        <end position="372"/>
    </location>
</feature>
<keyword evidence="5" id="KW-0573">Peptidoglycan synthesis</keyword>
<dbReference type="GO" id="GO:0015648">
    <property type="term" value="F:lipid-linked peptidoglycan transporter activity"/>
    <property type="evidence" value="ECO:0007669"/>
    <property type="project" value="TreeGrafter"/>
</dbReference>
<name>A0A7X3G3N3_9BURK</name>
<accession>A0A7X3G3N3</accession>
<evidence type="ECO:0000256" key="7">
    <source>
        <dbReference type="ARBA" id="ARBA00023136"/>
    </source>
</evidence>
<evidence type="ECO:0000256" key="5">
    <source>
        <dbReference type="ARBA" id="ARBA00022984"/>
    </source>
</evidence>
<dbReference type="GO" id="GO:0005886">
    <property type="term" value="C:plasma membrane"/>
    <property type="evidence" value="ECO:0007669"/>
    <property type="project" value="UniProtKB-SubCell"/>
</dbReference>
<feature type="transmembrane region" description="Helical" evidence="10">
    <location>
        <begin position="307"/>
        <end position="330"/>
    </location>
</feature>
<keyword evidence="6 10" id="KW-1133">Transmembrane helix</keyword>
<keyword evidence="12" id="KW-1185">Reference proteome</keyword>
<evidence type="ECO:0000256" key="10">
    <source>
        <dbReference type="SAM" id="Phobius"/>
    </source>
</evidence>
<dbReference type="AlphaFoldDB" id="A0A7X3G3N3"/>
<feature type="transmembrane region" description="Helical" evidence="10">
    <location>
        <begin position="227"/>
        <end position="247"/>
    </location>
</feature>
<keyword evidence="2" id="KW-1003">Cell membrane</keyword>
<dbReference type="GO" id="GO:0009252">
    <property type="term" value="P:peptidoglycan biosynthetic process"/>
    <property type="evidence" value="ECO:0007669"/>
    <property type="project" value="UniProtKB-KW"/>
</dbReference>
<sequence length="438" mass="46781">MNAESHHRRIAIGFIWVSLFVLVGKLAGAAKEMAIAWRYGVSGTVDAYVFIFNLVNWPVAVWFSVLTVVLVPLVARLRRDQPAALPRFAGELLGFSLVAGLALAVLCSAAVWWMGAHGSGLKGQAATEAVQMAVPLSALLPLGLVISVISAWTMALGQHRNTLLEAVPSLVLLCILMLPQGILPDALVWGSVAGCALHAASLAWPLWRSGAITVPVLSFSSSGWRYFWGGIGIMVLGQAFSSLTAIVDQFFAATLGEGAVSILSYANRLMTLILGLGAMAISRATLPVFSELGGERGAEVHAMAWRWAWIMFGAGAAGFVLAWLLAPWGVKLLFERGAFGPDDTAAVVGAFRYLALQVPFYFASLVLIAYFSALRKYKIVAASGVANMAVKAVLLYLLAPSYGLSGVCLSTVMMYAISLGLFLFLFMQERQGRVHPSV</sequence>
<evidence type="ECO:0008006" key="13">
    <source>
        <dbReference type="Google" id="ProtNLM"/>
    </source>
</evidence>
<feature type="transmembrane region" description="Helical" evidence="10">
    <location>
        <begin position="12"/>
        <end position="30"/>
    </location>
</feature>
<dbReference type="Pfam" id="PF03023">
    <property type="entry name" value="MurJ"/>
    <property type="match status" value="1"/>
</dbReference>
<feature type="transmembrane region" description="Helical" evidence="10">
    <location>
        <begin position="50"/>
        <end position="71"/>
    </location>
</feature>
<organism evidence="11 12">
    <name type="scientific">Massilia cellulosiltytica</name>
    <dbReference type="NCBI Taxonomy" id="2683234"/>
    <lineage>
        <taxon>Bacteria</taxon>
        <taxon>Pseudomonadati</taxon>
        <taxon>Pseudomonadota</taxon>
        <taxon>Betaproteobacteria</taxon>
        <taxon>Burkholderiales</taxon>
        <taxon>Oxalobacteraceae</taxon>
        <taxon>Telluria group</taxon>
        <taxon>Massilia</taxon>
    </lineage>
</organism>
<evidence type="ECO:0000256" key="9">
    <source>
        <dbReference type="ARBA" id="ARBA00061532"/>
    </source>
</evidence>
<feature type="transmembrane region" description="Helical" evidence="10">
    <location>
        <begin position="92"/>
        <end position="114"/>
    </location>
</feature>
<keyword evidence="4" id="KW-0133">Cell shape</keyword>
<comment type="caution">
    <text evidence="11">The sequence shown here is derived from an EMBL/GenBank/DDBJ whole genome shotgun (WGS) entry which is preliminary data.</text>
</comment>
<dbReference type="RefSeq" id="WP_160410158.1">
    <property type="nucleotide sequence ID" value="NZ_WSES01000008.1"/>
</dbReference>
<comment type="function">
    <text evidence="8">Involved in peptidoglycan biosynthesis. Transports lipid-linked peptidoglycan precursors from the inner to the outer leaflet of the cytoplasmic membrane.</text>
</comment>
<dbReference type="PANTHER" id="PTHR47019">
    <property type="entry name" value="LIPID II FLIPPASE MURJ"/>
    <property type="match status" value="1"/>
</dbReference>
<proteinExistence type="inferred from homology"/>
<feature type="transmembrane region" description="Helical" evidence="10">
    <location>
        <begin position="379"/>
        <end position="398"/>
    </location>
</feature>
<protein>
    <recommendedName>
        <fullName evidence="13">Virulence factor MviN</fullName>
    </recommendedName>
</protein>
<dbReference type="PANTHER" id="PTHR47019:SF1">
    <property type="entry name" value="LIPID II FLIPPASE MURJ"/>
    <property type="match status" value="1"/>
</dbReference>
<evidence type="ECO:0000256" key="4">
    <source>
        <dbReference type="ARBA" id="ARBA00022960"/>
    </source>
</evidence>
<dbReference type="InterPro" id="IPR004268">
    <property type="entry name" value="MurJ"/>
</dbReference>
<keyword evidence="7 10" id="KW-0472">Membrane</keyword>
<evidence type="ECO:0000256" key="8">
    <source>
        <dbReference type="ARBA" id="ARBA00060041"/>
    </source>
</evidence>
<dbReference type="GO" id="GO:0034204">
    <property type="term" value="P:lipid translocation"/>
    <property type="evidence" value="ECO:0007669"/>
    <property type="project" value="TreeGrafter"/>
</dbReference>
<dbReference type="GO" id="GO:0008360">
    <property type="term" value="P:regulation of cell shape"/>
    <property type="evidence" value="ECO:0007669"/>
    <property type="project" value="UniProtKB-KW"/>
</dbReference>
<dbReference type="InterPro" id="IPR051050">
    <property type="entry name" value="Lipid_II_flippase_MurJ/MviN"/>
</dbReference>
<comment type="similarity">
    <text evidence="9">Belongs to the MurJ/MviN family.</text>
</comment>
<evidence type="ECO:0000313" key="11">
    <source>
        <dbReference type="EMBL" id="MVW63038.1"/>
    </source>
</evidence>
<dbReference type="Proteomes" id="UP000443353">
    <property type="component" value="Unassembled WGS sequence"/>
</dbReference>
<evidence type="ECO:0000256" key="6">
    <source>
        <dbReference type="ARBA" id="ARBA00022989"/>
    </source>
</evidence>
<keyword evidence="3 10" id="KW-0812">Transmembrane</keyword>
<gene>
    <name evidence="11" type="ORF">GPY61_24260</name>
</gene>
<feature type="transmembrane region" description="Helical" evidence="10">
    <location>
        <begin position="163"/>
        <end position="182"/>
    </location>
</feature>